<comment type="caution">
    <text evidence="5">The sequence shown here is derived from an EMBL/GenBank/DDBJ whole genome shotgun (WGS) entry which is preliminary data.</text>
</comment>
<dbReference type="InterPro" id="IPR053951">
    <property type="entry name" value="K_trans_N"/>
</dbReference>
<dbReference type="GO" id="GO:0046872">
    <property type="term" value="F:metal ion binding"/>
    <property type="evidence" value="ECO:0007669"/>
    <property type="project" value="InterPro"/>
</dbReference>
<evidence type="ECO:0000259" key="2">
    <source>
        <dbReference type="Pfam" id="PF01676"/>
    </source>
</evidence>
<proteinExistence type="predicted"/>
<dbReference type="GO" id="GO:0045927">
    <property type="term" value="P:positive regulation of growth"/>
    <property type="evidence" value="ECO:0007669"/>
    <property type="project" value="InterPro"/>
</dbReference>
<keyword evidence="1" id="KW-1133">Transmembrane helix</keyword>
<dbReference type="Proteomes" id="UP000289738">
    <property type="component" value="Chromosome A08"/>
</dbReference>
<sequence length="500" mass="55218">MGLLKMARILRVGSIEDVTSSAVAAAAAVARVARAPSIAAARIARAPSTAALNAFAPFVVTRALSAVLLSYELPPPPFSRCFFSPRRRSTEGYTIYGRVKIPSNLGTKDYIIPGKVSNVKVILNGGQRVTFLRPDGYFSFFFDEYAGPGDKAVCGNKTRTNSSFRVATKQMLLEVVQAAPNSIGYYAKGKVDVSGRVNESAYVLANCWKSLNSSSCKASRPSALPSNMRDTLYHGLPNSFKTIFQSRLQNMDITKELSMTQVKAEMDKTLQWLTPIATNTTKAHQGFGWVGEWANGGNNNEFGDSTGKESNLIRLQTLYYAKRNKIDSYIIELLTCLNHLVTFVRYRHHSGSSNGIKPNQGKGNTLTSRIWHITREFPLFPIMAAWTFCTPLVGIYSIIHHYSSIFKAISPHYIFHFFWRNGKAGWLLLGGTVFCITAAKGKLKLVAVVVLDGWGEANADQYNCIHTAETPTMDSLKKGAPESWRLVRAHGYCCGTSYRE</sequence>
<dbReference type="Gene3D" id="3.40.720.10">
    <property type="entry name" value="Alkaline Phosphatase, subunit A"/>
    <property type="match status" value="1"/>
</dbReference>
<dbReference type="AlphaFoldDB" id="A0A445BR37"/>
<feature type="domain" description="K+ potassium transporter integral membrane" evidence="3">
    <location>
        <begin position="381"/>
        <end position="439"/>
    </location>
</feature>
<evidence type="ECO:0000313" key="5">
    <source>
        <dbReference type="EMBL" id="RYR41112.1"/>
    </source>
</evidence>
<evidence type="ECO:0000313" key="6">
    <source>
        <dbReference type="Proteomes" id="UP000289738"/>
    </source>
</evidence>
<accession>A0A445BR37</accession>
<evidence type="ECO:0000259" key="3">
    <source>
        <dbReference type="Pfam" id="PF02705"/>
    </source>
</evidence>
<reference evidence="5 6" key="1">
    <citation type="submission" date="2019-01" db="EMBL/GenBank/DDBJ databases">
        <title>Sequencing of cultivated peanut Arachis hypogaea provides insights into genome evolution and oil improvement.</title>
        <authorList>
            <person name="Chen X."/>
        </authorList>
    </citation>
    <scope>NUCLEOTIDE SEQUENCE [LARGE SCALE GENOMIC DNA]</scope>
    <source>
        <strain evidence="6">cv. Fuhuasheng</strain>
        <tissue evidence="5">Leaves</tissue>
    </source>
</reference>
<dbReference type="EMBL" id="SDMP01000008">
    <property type="protein sequence ID" value="RYR41112.1"/>
    <property type="molecule type" value="Genomic_DNA"/>
</dbReference>
<dbReference type="InterPro" id="IPR017850">
    <property type="entry name" value="Alkaline_phosphatase_core_sf"/>
</dbReference>
<evidence type="ECO:0000256" key="1">
    <source>
        <dbReference type="SAM" id="Phobius"/>
    </source>
</evidence>
<dbReference type="GO" id="GO:0003824">
    <property type="term" value="F:catalytic activity"/>
    <property type="evidence" value="ECO:0007669"/>
    <property type="project" value="InterPro"/>
</dbReference>
<organism evidence="5 6">
    <name type="scientific">Arachis hypogaea</name>
    <name type="common">Peanut</name>
    <dbReference type="NCBI Taxonomy" id="3818"/>
    <lineage>
        <taxon>Eukaryota</taxon>
        <taxon>Viridiplantae</taxon>
        <taxon>Streptophyta</taxon>
        <taxon>Embryophyta</taxon>
        <taxon>Tracheophyta</taxon>
        <taxon>Spermatophyta</taxon>
        <taxon>Magnoliopsida</taxon>
        <taxon>eudicotyledons</taxon>
        <taxon>Gunneridae</taxon>
        <taxon>Pentapetalae</taxon>
        <taxon>rosids</taxon>
        <taxon>fabids</taxon>
        <taxon>Fabales</taxon>
        <taxon>Fabaceae</taxon>
        <taxon>Papilionoideae</taxon>
        <taxon>50 kb inversion clade</taxon>
        <taxon>dalbergioids sensu lato</taxon>
        <taxon>Dalbergieae</taxon>
        <taxon>Pterocarpus clade</taxon>
        <taxon>Arachis</taxon>
    </lineage>
</organism>
<protein>
    <submittedName>
        <fullName evidence="5">Uncharacterized protein</fullName>
    </submittedName>
</protein>
<name>A0A445BR37_ARAHY</name>
<dbReference type="InterPro" id="IPR007700">
    <property type="entry name" value="DUF668"/>
</dbReference>
<gene>
    <name evidence="5" type="ORF">Ahy_A08g037506</name>
</gene>
<feature type="domain" description="Metalloenzyme" evidence="2">
    <location>
        <begin position="446"/>
        <end position="491"/>
    </location>
</feature>
<keyword evidence="1" id="KW-0472">Membrane</keyword>
<evidence type="ECO:0000259" key="4">
    <source>
        <dbReference type="Pfam" id="PF05003"/>
    </source>
</evidence>
<dbReference type="PANTHER" id="PTHR31730">
    <property type="entry name" value="OS01G0873900 PROTEIN"/>
    <property type="match status" value="1"/>
</dbReference>
<dbReference type="Pfam" id="PF05003">
    <property type="entry name" value="DUF668"/>
    <property type="match status" value="1"/>
</dbReference>
<feature type="transmembrane region" description="Helical" evidence="1">
    <location>
        <begin position="379"/>
        <end position="399"/>
    </location>
</feature>
<dbReference type="Pfam" id="PF02705">
    <property type="entry name" value="K_trans"/>
    <property type="match status" value="1"/>
</dbReference>
<dbReference type="InterPro" id="IPR045021">
    <property type="entry name" value="PSI1/2/3"/>
</dbReference>
<dbReference type="InterPro" id="IPR006124">
    <property type="entry name" value="Metalloenzyme"/>
</dbReference>
<dbReference type="PANTHER" id="PTHR31730:SF18">
    <property type="entry name" value="PROTEIN PSK SIMULATOR 2"/>
    <property type="match status" value="1"/>
</dbReference>
<keyword evidence="1" id="KW-0812">Transmembrane</keyword>
<dbReference type="Pfam" id="PF01676">
    <property type="entry name" value="Metalloenzyme"/>
    <property type="match status" value="1"/>
</dbReference>
<feature type="domain" description="DUF668" evidence="4">
    <location>
        <begin position="218"/>
        <end position="282"/>
    </location>
</feature>
<keyword evidence="6" id="KW-1185">Reference proteome</keyword>